<keyword evidence="1" id="KW-0812">Transmembrane</keyword>
<dbReference type="GO" id="GO:0080120">
    <property type="term" value="P:CAAX-box protein maturation"/>
    <property type="evidence" value="ECO:0007669"/>
    <property type="project" value="UniProtKB-ARBA"/>
</dbReference>
<accession>A0A6G7Y5E2</accession>
<reference evidence="3 4" key="1">
    <citation type="submission" date="2020-03" db="EMBL/GenBank/DDBJ databases">
        <title>Propioniciclava sp. nov., isolated from Hydrophilus acuminatus.</title>
        <authorList>
            <person name="Hyun D.-W."/>
            <person name="Bae J.-W."/>
        </authorList>
    </citation>
    <scope>NUCLEOTIDE SEQUENCE [LARGE SCALE GENOMIC DNA]</scope>
    <source>
        <strain evidence="3 4">HDW11</strain>
    </source>
</reference>
<dbReference type="PANTHER" id="PTHR35797">
    <property type="entry name" value="PROTEASE-RELATED"/>
    <property type="match status" value="1"/>
</dbReference>
<dbReference type="AlphaFoldDB" id="A0A6G7Y5E2"/>
<keyword evidence="1" id="KW-0472">Membrane</keyword>
<evidence type="ECO:0000259" key="2">
    <source>
        <dbReference type="Pfam" id="PF02517"/>
    </source>
</evidence>
<dbReference type="GO" id="GO:0004175">
    <property type="term" value="F:endopeptidase activity"/>
    <property type="evidence" value="ECO:0007669"/>
    <property type="project" value="UniProtKB-ARBA"/>
</dbReference>
<organism evidence="3 4">
    <name type="scientific">Propioniciclava coleopterorum</name>
    <dbReference type="NCBI Taxonomy" id="2714937"/>
    <lineage>
        <taxon>Bacteria</taxon>
        <taxon>Bacillati</taxon>
        <taxon>Actinomycetota</taxon>
        <taxon>Actinomycetes</taxon>
        <taxon>Propionibacteriales</taxon>
        <taxon>Propionibacteriaceae</taxon>
        <taxon>Propioniciclava</taxon>
    </lineage>
</organism>
<dbReference type="PANTHER" id="PTHR35797:SF1">
    <property type="entry name" value="PROTEASE"/>
    <property type="match status" value="1"/>
</dbReference>
<dbReference type="Proteomes" id="UP000501058">
    <property type="component" value="Chromosome"/>
</dbReference>
<feature type="transmembrane region" description="Helical" evidence="1">
    <location>
        <begin position="87"/>
        <end position="114"/>
    </location>
</feature>
<evidence type="ECO:0000313" key="4">
    <source>
        <dbReference type="Proteomes" id="UP000501058"/>
    </source>
</evidence>
<dbReference type="RefSeq" id="WP_166232795.1">
    <property type="nucleotide sequence ID" value="NZ_CP049865.1"/>
</dbReference>
<proteinExistence type="predicted"/>
<feature type="transmembrane region" description="Helical" evidence="1">
    <location>
        <begin position="16"/>
        <end position="38"/>
    </location>
</feature>
<sequence length="324" mass="34099">MSVIQQHGPTVAWRRVWIFYGIALTGPVLAAVALLAMGRTAAPGLVSVFTLASAMLFPLGAGLITERIARRRPLLSREWERARRAKLRAVGATWAWSDVAYALMFAVTLLVAWLTAAARVPGAGTWRTQAEFDAFLAQLNPAAAGASLPIAAMVGMTLVQAFLAGITINGVFAFGEEYGWRGVLSEEVRPLGLVKANLLVGVLWGLWHAPLIALGHNYGPDWVAGIPMFVVITIPLSFILWWARERSTWVAAPAVVHGAFNGFAGIFAVLVAGAGSLIAVPVGLLGGLALAVVAVILWTVPGLRPASARVPDTAPAHAAGPVAD</sequence>
<feature type="transmembrane region" description="Helical" evidence="1">
    <location>
        <begin position="150"/>
        <end position="175"/>
    </location>
</feature>
<protein>
    <submittedName>
        <fullName evidence="3">CPBP family intramembrane metalloprotease</fullName>
    </submittedName>
</protein>
<dbReference type="Pfam" id="PF02517">
    <property type="entry name" value="Rce1-like"/>
    <property type="match status" value="1"/>
</dbReference>
<dbReference type="KEGG" id="prv:G7070_06180"/>
<dbReference type="GO" id="GO:0008237">
    <property type="term" value="F:metallopeptidase activity"/>
    <property type="evidence" value="ECO:0007669"/>
    <property type="project" value="UniProtKB-KW"/>
</dbReference>
<evidence type="ECO:0000313" key="3">
    <source>
        <dbReference type="EMBL" id="QIK71929.1"/>
    </source>
</evidence>
<evidence type="ECO:0000256" key="1">
    <source>
        <dbReference type="SAM" id="Phobius"/>
    </source>
</evidence>
<keyword evidence="1" id="KW-1133">Transmembrane helix</keyword>
<name>A0A6G7Y5E2_9ACTN</name>
<keyword evidence="3" id="KW-0378">Hydrolase</keyword>
<feature type="transmembrane region" description="Helical" evidence="1">
    <location>
        <begin position="250"/>
        <end position="272"/>
    </location>
</feature>
<feature type="domain" description="CAAX prenyl protease 2/Lysostaphin resistance protein A-like" evidence="2">
    <location>
        <begin position="163"/>
        <end position="262"/>
    </location>
</feature>
<keyword evidence="3" id="KW-0645">Protease</keyword>
<gene>
    <name evidence="3" type="ORF">G7070_06180</name>
</gene>
<feature type="transmembrane region" description="Helical" evidence="1">
    <location>
        <begin position="278"/>
        <end position="300"/>
    </location>
</feature>
<feature type="transmembrane region" description="Helical" evidence="1">
    <location>
        <begin position="222"/>
        <end position="243"/>
    </location>
</feature>
<keyword evidence="4" id="KW-1185">Reference proteome</keyword>
<dbReference type="GO" id="GO:0006508">
    <property type="term" value="P:proteolysis"/>
    <property type="evidence" value="ECO:0007669"/>
    <property type="project" value="UniProtKB-KW"/>
</dbReference>
<dbReference type="EMBL" id="CP049865">
    <property type="protein sequence ID" value="QIK71929.1"/>
    <property type="molecule type" value="Genomic_DNA"/>
</dbReference>
<dbReference type="InterPro" id="IPR003675">
    <property type="entry name" value="Rce1/LyrA-like_dom"/>
</dbReference>
<dbReference type="InterPro" id="IPR042150">
    <property type="entry name" value="MmRce1-like"/>
</dbReference>
<keyword evidence="3" id="KW-0482">Metalloprotease</keyword>
<feature type="transmembrane region" description="Helical" evidence="1">
    <location>
        <begin position="44"/>
        <end position="66"/>
    </location>
</feature>
<feature type="transmembrane region" description="Helical" evidence="1">
    <location>
        <begin position="196"/>
        <end position="216"/>
    </location>
</feature>